<dbReference type="GO" id="GO:0003700">
    <property type="term" value="F:DNA-binding transcription factor activity"/>
    <property type="evidence" value="ECO:0007669"/>
    <property type="project" value="TreeGrafter"/>
</dbReference>
<feature type="compositionally biased region" description="Basic residues" evidence="3">
    <location>
        <begin position="30"/>
        <end position="43"/>
    </location>
</feature>
<dbReference type="PANTHER" id="PTHR37534:SF49">
    <property type="entry name" value="LYSINE BIOSYNTHESIS REGULATORY PROTEIN LYS14"/>
    <property type="match status" value="1"/>
</dbReference>
<dbReference type="Proteomes" id="UP001172681">
    <property type="component" value="Unassembled WGS sequence"/>
</dbReference>
<evidence type="ECO:0000313" key="5">
    <source>
        <dbReference type="Proteomes" id="UP001172681"/>
    </source>
</evidence>
<keyword evidence="2" id="KW-0539">Nucleus</keyword>
<dbReference type="AlphaFoldDB" id="A0AA38XZ11"/>
<evidence type="ECO:0000256" key="2">
    <source>
        <dbReference type="ARBA" id="ARBA00023242"/>
    </source>
</evidence>
<evidence type="ECO:0000256" key="1">
    <source>
        <dbReference type="ARBA" id="ARBA00004123"/>
    </source>
</evidence>
<feature type="region of interest" description="Disordered" evidence="3">
    <location>
        <begin position="18"/>
        <end position="115"/>
    </location>
</feature>
<dbReference type="GO" id="GO:0045944">
    <property type="term" value="P:positive regulation of transcription by RNA polymerase II"/>
    <property type="evidence" value="ECO:0007669"/>
    <property type="project" value="TreeGrafter"/>
</dbReference>
<name>A0AA38XZ11_9EURO</name>
<protein>
    <recommendedName>
        <fullName evidence="6">Fungal-specific transcription factor domain-containing protein</fullName>
    </recommendedName>
</protein>
<comment type="subcellular location">
    <subcellularLocation>
        <location evidence="1">Nucleus</location>
    </subcellularLocation>
</comment>
<reference evidence="4" key="1">
    <citation type="submission" date="2022-10" db="EMBL/GenBank/DDBJ databases">
        <title>Culturing micro-colonial fungi from biological soil crusts in the Mojave desert and describing Neophaeococcomyces mojavensis, and introducing the new genera and species Taxawa tesnikishii.</title>
        <authorList>
            <person name="Kurbessoian T."/>
            <person name="Stajich J.E."/>
        </authorList>
    </citation>
    <scope>NUCLEOTIDE SEQUENCE</scope>
    <source>
        <strain evidence="4">TK_35</strain>
    </source>
</reference>
<dbReference type="GO" id="GO:0005634">
    <property type="term" value="C:nucleus"/>
    <property type="evidence" value="ECO:0007669"/>
    <property type="project" value="UniProtKB-SubCell"/>
</dbReference>
<dbReference type="PANTHER" id="PTHR37534">
    <property type="entry name" value="TRANSCRIPTIONAL ACTIVATOR PROTEIN UGA3"/>
    <property type="match status" value="1"/>
</dbReference>
<evidence type="ECO:0000313" key="4">
    <source>
        <dbReference type="EMBL" id="KAJ9629240.1"/>
    </source>
</evidence>
<accession>A0AA38XZ11</accession>
<gene>
    <name evidence="4" type="ORF">H2204_008880</name>
</gene>
<keyword evidence="5" id="KW-1185">Reference proteome</keyword>
<evidence type="ECO:0000256" key="3">
    <source>
        <dbReference type="SAM" id="MobiDB-lite"/>
    </source>
</evidence>
<comment type="caution">
    <text evidence="4">The sequence shown here is derived from an EMBL/GenBank/DDBJ whole genome shotgun (WGS) entry which is preliminary data.</text>
</comment>
<dbReference type="GO" id="GO:0000976">
    <property type="term" value="F:transcription cis-regulatory region binding"/>
    <property type="evidence" value="ECO:0007669"/>
    <property type="project" value="TreeGrafter"/>
</dbReference>
<evidence type="ECO:0008006" key="6">
    <source>
        <dbReference type="Google" id="ProtNLM"/>
    </source>
</evidence>
<dbReference type="InterPro" id="IPR021858">
    <property type="entry name" value="Fun_TF"/>
</dbReference>
<dbReference type="EMBL" id="JAPDRN010000067">
    <property type="protein sequence ID" value="KAJ9629240.1"/>
    <property type="molecule type" value="Genomic_DNA"/>
</dbReference>
<organism evidence="4 5">
    <name type="scientific">Knufia peltigerae</name>
    <dbReference type="NCBI Taxonomy" id="1002370"/>
    <lineage>
        <taxon>Eukaryota</taxon>
        <taxon>Fungi</taxon>
        <taxon>Dikarya</taxon>
        <taxon>Ascomycota</taxon>
        <taxon>Pezizomycotina</taxon>
        <taxon>Eurotiomycetes</taxon>
        <taxon>Chaetothyriomycetidae</taxon>
        <taxon>Chaetothyriales</taxon>
        <taxon>Trichomeriaceae</taxon>
        <taxon>Knufia</taxon>
    </lineage>
</organism>
<proteinExistence type="predicted"/>
<feature type="compositionally biased region" description="Low complexity" evidence="3">
    <location>
        <begin position="74"/>
        <end position="115"/>
    </location>
</feature>
<sequence>MGLVCEGYPTQFKILGLDTGPKAFKSNNTQKRKRAPPKPKKRNSNSNSNSNTESGSKLPPSKKFNVAPIPPPASGSSPHQGGPSIFQTTTTPPITSFSSPPANSQCSSSSPSSASFASFTRSTQLDHILAQEQTWTRLNHFENSLCEILSVHTTMTTNPFRDHIIPLANQHSGLLHAVLGLSACHMINSGIDNTPKAHTAALEHRLSAIQELGALLLKEECFGLEDTEEVLSLAIVLILVLHDICESGKSFHGAHLNGVAFLCARIVAGPTTPSPTKTFLLAALSWLDILRGFTGAEKLAFAPSVRDFVYFADGFPLETAVGCPAELFRTVGLVLESGKAYRAQELSTDDFVADLEDAEERMRKWDVDQNVYPTQDPEWKLLADAYRHVCLLRILRFPNPFQTPCTDTRIVESVESILDDCAKMPWSSSMYKRLLFPLFMAGADTVSIHRQHYVKICIAEILDKTKFPQPAVMEILDAVWQARSSLEVESPLAQQERGNVPWMEFTCSTSLKKQHDYLFF</sequence>
<dbReference type="Pfam" id="PF11951">
    <property type="entry name" value="Fungal_trans_2"/>
    <property type="match status" value="1"/>
</dbReference>